<feature type="signal peptide" evidence="2">
    <location>
        <begin position="1"/>
        <end position="24"/>
    </location>
</feature>
<dbReference type="Pfam" id="PF14559">
    <property type="entry name" value="TPR_19"/>
    <property type="match status" value="2"/>
</dbReference>
<reference evidence="4" key="1">
    <citation type="submission" date="2020-06" db="EMBL/GenBank/DDBJ databases">
        <authorList>
            <person name="Dong N."/>
        </authorList>
    </citation>
    <scope>NUCLEOTIDE SEQUENCE</scope>
    <source>
        <strain evidence="4">R1692</strain>
    </source>
</reference>
<evidence type="ECO:0000313" key="5">
    <source>
        <dbReference type="Proteomes" id="UP001170954"/>
    </source>
</evidence>
<accession>A0ABT7NMZ6</accession>
<gene>
    <name evidence="4" type="primary">yaiO</name>
    <name evidence="4" type="ORF">HX018_09795</name>
</gene>
<dbReference type="Gene3D" id="1.25.40.10">
    <property type="entry name" value="Tetratricopeptide repeat domain"/>
    <property type="match status" value="2"/>
</dbReference>
<keyword evidence="5" id="KW-1185">Reference proteome</keyword>
<evidence type="ECO:0000256" key="2">
    <source>
        <dbReference type="SAM" id="SignalP"/>
    </source>
</evidence>
<proteinExistence type="predicted"/>
<dbReference type="Pfam" id="PF19413">
    <property type="entry name" value="YaiO"/>
    <property type="match status" value="1"/>
</dbReference>
<evidence type="ECO:0000259" key="3">
    <source>
        <dbReference type="Pfam" id="PF19413"/>
    </source>
</evidence>
<name>A0ABT7NMZ6_9SPHI</name>
<keyword evidence="1" id="KW-0175">Coiled coil</keyword>
<keyword evidence="2" id="KW-0732">Signal</keyword>
<dbReference type="NCBIfam" id="TIGR04390">
    <property type="entry name" value="OMP_YaiO_dom"/>
    <property type="match status" value="1"/>
</dbReference>
<comment type="caution">
    <text evidence="4">The sequence shown here is derived from an EMBL/GenBank/DDBJ whole genome shotgun (WGS) entry which is preliminary data.</text>
</comment>
<sequence length="417" mass="47809">MKSTLISFLTLAMLCSIQLNVLFAQDGTLNSDELFLRARTEAFDNKNYKAAVGLAKQALQKSPDYTDISVFLGRLYTWMDQPDSARMVFKQLELKNTTDEDFHLAFGSLEYWEDQNEEALRIVNHGLSSHPQSTDLLLLKAKVLNASKRYAEANEQLNELLAVDPKNSDARELVNAIREQVGGNEIGVTYNWMHFDKQFADDWHIVGVSYKRRTPIGSFIFRTNFANKFGSNGTQFELEAYPRLSKMFYMYLGTGYSNSDGIFPKFRTGASLYANLPASFEAEVGYRQLKFTENVWMYTASVGKYYKNFWFNARTYLTPGDDNISHSYAGTVRYYTKGADDYFGLIVGSGISPEENRENLLTGDSYKLKTFKTGLEYNLSVKEKNLFSISCTYYNVEYQPEVKDNQIDITVGYRRRF</sequence>
<organism evidence="4 5">
    <name type="scientific">Sphingobacterium hotanense</name>
    <dbReference type="NCBI Taxonomy" id="649196"/>
    <lineage>
        <taxon>Bacteria</taxon>
        <taxon>Pseudomonadati</taxon>
        <taxon>Bacteroidota</taxon>
        <taxon>Sphingobacteriia</taxon>
        <taxon>Sphingobacteriales</taxon>
        <taxon>Sphingobacteriaceae</taxon>
        <taxon>Sphingobacterium</taxon>
    </lineage>
</organism>
<protein>
    <submittedName>
        <fullName evidence="4">YaiO family outer membrane beta-barrel protein</fullName>
    </submittedName>
</protein>
<feature type="chain" id="PRO_5045918775" evidence="2">
    <location>
        <begin position="25"/>
        <end position="417"/>
    </location>
</feature>
<evidence type="ECO:0000256" key="1">
    <source>
        <dbReference type="SAM" id="Coils"/>
    </source>
</evidence>
<feature type="domain" description="YaiO beta-barrel" evidence="3">
    <location>
        <begin position="184"/>
        <end position="355"/>
    </location>
</feature>
<dbReference type="Proteomes" id="UP001170954">
    <property type="component" value="Unassembled WGS sequence"/>
</dbReference>
<dbReference type="RefSeq" id="WP_286651306.1">
    <property type="nucleotide sequence ID" value="NZ_JACAGK010000024.1"/>
</dbReference>
<dbReference type="SUPFAM" id="SSF48452">
    <property type="entry name" value="TPR-like"/>
    <property type="match status" value="1"/>
</dbReference>
<evidence type="ECO:0000313" key="4">
    <source>
        <dbReference type="EMBL" id="MDM1048529.1"/>
    </source>
</evidence>
<dbReference type="EMBL" id="JACAGK010000024">
    <property type="protein sequence ID" value="MDM1048529.1"/>
    <property type="molecule type" value="Genomic_DNA"/>
</dbReference>
<dbReference type="InterPro" id="IPR030887">
    <property type="entry name" value="Beta-barrel_YaiO"/>
</dbReference>
<feature type="coiled-coil region" evidence="1">
    <location>
        <begin position="136"/>
        <end position="163"/>
    </location>
</feature>
<reference evidence="4" key="2">
    <citation type="journal article" date="2022" name="Sci. Total Environ.">
        <title>Prevalence, transmission, and molecular epidemiology of tet(X)-positive bacteria among humans, animals, and environmental niches in China: An epidemiological, and genomic-based study.</title>
        <authorList>
            <person name="Dong N."/>
            <person name="Zeng Y."/>
            <person name="Cai C."/>
            <person name="Sun C."/>
            <person name="Lu J."/>
            <person name="Liu C."/>
            <person name="Zhou H."/>
            <person name="Sun Q."/>
            <person name="Shu L."/>
            <person name="Wang H."/>
            <person name="Wang Y."/>
            <person name="Wang S."/>
            <person name="Wu C."/>
            <person name="Chan E.W."/>
            <person name="Chen G."/>
            <person name="Shen Z."/>
            <person name="Chen S."/>
            <person name="Zhang R."/>
        </authorList>
    </citation>
    <scope>NUCLEOTIDE SEQUENCE</scope>
    <source>
        <strain evidence="4">R1692</strain>
    </source>
</reference>
<dbReference type="InterPro" id="IPR011990">
    <property type="entry name" value="TPR-like_helical_dom_sf"/>
</dbReference>